<organism evidence="2 3">
    <name type="scientific">Pseudaminobacter salicylatoxidans</name>
    <dbReference type="NCBI Taxonomy" id="93369"/>
    <lineage>
        <taxon>Bacteria</taxon>
        <taxon>Pseudomonadati</taxon>
        <taxon>Pseudomonadota</taxon>
        <taxon>Alphaproteobacteria</taxon>
        <taxon>Hyphomicrobiales</taxon>
        <taxon>Phyllobacteriaceae</taxon>
        <taxon>Pseudaminobacter</taxon>
    </lineage>
</organism>
<name>A0A316BVU3_PSESE</name>
<protein>
    <submittedName>
        <fullName evidence="2">Uncharacterized protein</fullName>
    </submittedName>
</protein>
<dbReference type="Proteomes" id="UP000245396">
    <property type="component" value="Unassembled WGS sequence"/>
</dbReference>
<keyword evidence="3" id="KW-1185">Reference proteome</keyword>
<accession>A0A316BVU3</accession>
<dbReference type="EMBL" id="QGGG01000016">
    <property type="protein sequence ID" value="PWJ78350.1"/>
    <property type="molecule type" value="Genomic_DNA"/>
</dbReference>
<feature type="region of interest" description="Disordered" evidence="1">
    <location>
        <begin position="1"/>
        <end position="47"/>
    </location>
</feature>
<dbReference type="AlphaFoldDB" id="A0A316BVU3"/>
<gene>
    <name evidence="2" type="ORF">C7441_11615</name>
</gene>
<evidence type="ECO:0000313" key="2">
    <source>
        <dbReference type="EMBL" id="PWJ78350.1"/>
    </source>
</evidence>
<evidence type="ECO:0000256" key="1">
    <source>
        <dbReference type="SAM" id="MobiDB-lite"/>
    </source>
</evidence>
<sequence>MAKGQMRSNREIRKPKKEKKPDKAGAPSGSQVRLADNGNVGVRRPQK</sequence>
<comment type="caution">
    <text evidence="2">The sequence shown here is derived from an EMBL/GenBank/DDBJ whole genome shotgun (WGS) entry which is preliminary data.</text>
</comment>
<evidence type="ECO:0000313" key="3">
    <source>
        <dbReference type="Proteomes" id="UP000245396"/>
    </source>
</evidence>
<reference evidence="2 3" key="1">
    <citation type="submission" date="2018-05" db="EMBL/GenBank/DDBJ databases">
        <title>Genomic Encyclopedia of Type Strains, Phase IV (KMG-IV): sequencing the most valuable type-strain genomes for metagenomic binning, comparative biology and taxonomic classification.</title>
        <authorList>
            <person name="Goeker M."/>
        </authorList>
    </citation>
    <scope>NUCLEOTIDE SEQUENCE [LARGE SCALE GENOMIC DNA]</scope>
    <source>
        <strain evidence="2 3">DSM 6986</strain>
    </source>
</reference>
<proteinExistence type="predicted"/>